<dbReference type="PANTHER" id="PTHR34144:SF8">
    <property type="entry name" value="GLYCOSYLTRANSFERASE FAMILY 69 PROTEIN"/>
    <property type="match status" value="1"/>
</dbReference>
<dbReference type="AlphaFoldDB" id="A0A8E2ETK3"/>
<gene>
    <name evidence="2" type="ORF">AOQ84DRAFT_433399</name>
</gene>
<dbReference type="PANTHER" id="PTHR34144">
    <property type="entry name" value="CHROMOSOME 8, WHOLE GENOME SHOTGUN SEQUENCE"/>
    <property type="match status" value="1"/>
</dbReference>
<dbReference type="InterPro" id="IPR021047">
    <property type="entry name" value="Mannosyltransferase_CMT1"/>
</dbReference>
<evidence type="ECO:0000313" key="3">
    <source>
        <dbReference type="Proteomes" id="UP000250140"/>
    </source>
</evidence>
<keyword evidence="2" id="KW-0808">Transferase</keyword>
<feature type="transmembrane region" description="Helical" evidence="1">
    <location>
        <begin position="77"/>
        <end position="94"/>
    </location>
</feature>
<dbReference type="GO" id="GO:0016740">
    <property type="term" value="F:transferase activity"/>
    <property type="evidence" value="ECO:0007669"/>
    <property type="project" value="UniProtKB-KW"/>
</dbReference>
<keyword evidence="1" id="KW-0812">Transmembrane</keyword>
<keyword evidence="3" id="KW-1185">Reference proteome</keyword>
<dbReference type="Pfam" id="PF11735">
    <property type="entry name" value="CAP59_mtransfer"/>
    <property type="match status" value="1"/>
</dbReference>
<accession>A0A8E2ETK3</accession>
<keyword evidence="1" id="KW-0472">Membrane</keyword>
<proteinExistence type="predicted"/>
<dbReference type="OrthoDB" id="262547at2759"/>
<evidence type="ECO:0000313" key="2">
    <source>
        <dbReference type="EMBL" id="OCL04636.1"/>
    </source>
</evidence>
<organism evidence="2 3">
    <name type="scientific">Glonium stellatum</name>
    <dbReference type="NCBI Taxonomy" id="574774"/>
    <lineage>
        <taxon>Eukaryota</taxon>
        <taxon>Fungi</taxon>
        <taxon>Dikarya</taxon>
        <taxon>Ascomycota</taxon>
        <taxon>Pezizomycotina</taxon>
        <taxon>Dothideomycetes</taxon>
        <taxon>Pleosporomycetidae</taxon>
        <taxon>Gloniales</taxon>
        <taxon>Gloniaceae</taxon>
        <taxon>Glonium</taxon>
    </lineage>
</organism>
<protein>
    <submittedName>
        <fullName evidence="2">Glycosyltransferase family 69 protein</fullName>
    </submittedName>
</protein>
<sequence length="519" mass="59512">MAYRYSSEADAETIAATFNDLKTQTFGGLWTSALCYRFGLENLWVRSWGASDHGRLFCNRNHPFSPLRRRYSRRRKTLSVVLYPLLVFGLLSLLNELLRPSYMHPPPHYDELEKNIVQSNQNGHGNLKSEKTFIAANIINEELIKGSWGVGLLELVGILGKENVFVSIYENDSGDGTRDALLKLQKELTCNSSVVAGNHIDLSIFPPITLPSGQMRRKRITYLAEVRNRAILPLSQGLESDQWAEKHPEFKQATGHFDRVLFLNDVYFKPTEAVQLLFSTNRGSSGRAEYSAACAIDFVAKNFFYDTFVVHDVEGYSMGLNFYPWFQDFGNELSRNNILSQKDAVRVRSCWGGMAAFDAAIFRPRLSDHNIKIPALRFRPSHEHFWEAAECCLLFADMEVRRSILREQDAGVFINPFIQLPFWRRYERGFQFLQYFVSKVGYPEYNPRQTHAAGSVVQEKVWIPHGHTKQRVSFETLDRIADAGGFCGQRRMFVMKDDLEQANLNGWGKNWEKIKVSLG</sequence>
<reference evidence="2 3" key="1">
    <citation type="journal article" date="2016" name="Nat. Commun.">
        <title>Ectomycorrhizal ecology is imprinted in the genome of the dominant symbiotic fungus Cenococcum geophilum.</title>
        <authorList>
            <consortium name="DOE Joint Genome Institute"/>
            <person name="Peter M."/>
            <person name="Kohler A."/>
            <person name="Ohm R.A."/>
            <person name="Kuo A."/>
            <person name="Krutzmann J."/>
            <person name="Morin E."/>
            <person name="Arend M."/>
            <person name="Barry K.W."/>
            <person name="Binder M."/>
            <person name="Choi C."/>
            <person name="Clum A."/>
            <person name="Copeland A."/>
            <person name="Grisel N."/>
            <person name="Haridas S."/>
            <person name="Kipfer T."/>
            <person name="LaButti K."/>
            <person name="Lindquist E."/>
            <person name="Lipzen A."/>
            <person name="Maire R."/>
            <person name="Meier B."/>
            <person name="Mihaltcheva S."/>
            <person name="Molinier V."/>
            <person name="Murat C."/>
            <person name="Poggeler S."/>
            <person name="Quandt C.A."/>
            <person name="Sperisen C."/>
            <person name="Tritt A."/>
            <person name="Tisserant E."/>
            <person name="Crous P.W."/>
            <person name="Henrissat B."/>
            <person name="Nehls U."/>
            <person name="Egli S."/>
            <person name="Spatafora J.W."/>
            <person name="Grigoriev I.V."/>
            <person name="Martin F.M."/>
        </authorList>
    </citation>
    <scope>NUCLEOTIDE SEQUENCE [LARGE SCALE GENOMIC DNA]</scope>
    <source>
        <strain evidence="2 3">CBS 207.34</strain>
    </source>
</reference>
<keyword evidence="1" id="KW-1133">Transmembrane helix</keyword>
<dbReference type="EMBL" id="KV750464">
    <property type="protein sequence ID" value="OCL04636.1"/>
    <property type="molecule type" value="Genomic_DNA"/>
</dbReference>
<name>A0A8E2ETK3_9PEZI</name>
<dbReference type="Proteomes" id="UP000250140">
    <property type="component" value="Unassembled WGS sequence"/>
</dbReference>
<evidence type="ECO:0000256" key="1">
    <source>
        <dbReference type="SAM" id="Phobius"/>
    </source>
</evidence>